<dbReference type="SMART" id="SM01058">
    <property type="entry name" value="CarD_TRCF"/>
    <property type="match status" value="1"/>
</dbReference>
<dbReference type="InterPro" id="IPR036101">
    <property type="entry name" value="CarD-like/TRCF_RID_sf"/>
</dbReference>
<dbReference type="Pfam" id="PF21095">
    <property type="entry name" value="CarD_C"/>
    <property type="match status" value="1"/>
</dbReference>
<dbReference type="Gene3D" id="2.40.10.170">
    <property type="match status" value="1"/>
</dbReference>
<protein>
    <submittedName>
        <fullName evidence="2">Transcriptional regulator, CarD family</fullName>
    </submittedName>
</protein>
<dbReference type="SUPFAM" id="SSF141259">
    <property type="entry name" value="CarD-like"/>
    <property type="match status" value="1"/>
</dbReference>
<dbReference type="AlphaFoldDB" id="A0A081BSW7"/>
<dbReference type="InterPro" id="IPR003711">
    <property type="entry name" value="CarD-like/TRCF_RID"/>
</dbReference>
<dbReference type="InterPro" id="IPR048792">
    <property type="entry name" value="CarD_C"/>
</dbReference>
<feature type="domain" description="CarD-like/TRCF RNAP-interacting" evidence="1">
    <location>
        <begin position="1"/>
        <end position="111"/>
    </location>
</feature>
<dbReference type="HOGENOM" id="CLU_048259_1_1_0"/>
<dbReference type="InterPro" id="IPR052531">
    <property type="entry name" value="CarD-like_regulator"/>
</dbReference>
<sequence>MFNVGDKVVYPSHGVGRIEAIEEKEVAGQKIKCYVLSIIGKELKIIVPMFNAQKVGLRQIIQEDEVEKVFDILRDEINNMPPKWNKRYTFNLDKIRTGSIYEIAEVFKNLTRLGQRKELSFGERKMLDSTKELIVIEIAHSKKIGTSQAENLINACCVAA</sequence>
<evidence type="ECO:0000259" key="1">
    <source>
        <dbReference type="SMART" id="SM01058"/>
    </source>
</evidence>
<keyword evidence="3" id="KW-1185">Reference proteome</keyword>
<dbReference type="Proteomes" id="UP000030700">
    <property type="component" value="Unassembled WGS sequence"/>
</dbReference>
<gene>
    <name evidence="2" type="ORF">U14_05784</name>
</gene>
<name>A0A081BSW7_9BACT</name>
<dbReference type="PANTHER" id="PTHR38447">
    <property type="entry name" value="TRANSCRIPTION FACTOR YDEB-RELATED"/>
    <property type="match status" value="1"/>
</dbReference>
<dbReference type="EMBL" id="DF820461">
    <property type="protein sequence ID" value="GAK54498.1"/>
    <property type="molecule type" value="Genomic_DNA"/>
</dbReference>
<dbReference type="GO" id="GO:0009303">
    <property type="term" value="P:rRNA transcription"/>
    <property type="evidence" value="ECO:0007669"/>
    <property type="project" value="TreeGrafter"/>
</dbReference>
<evidence type="ECO:0000313" key="3">
    <source>
        <dbReference type="Proteomes" id="UP000030700"/>
    </source>
</evidence>
<dbReference type="Gene3D" id="1.20.58.1290">
    <property type="entry name" value="CarD-like, C-terminal domain"/>
    <property type="match status" value="1"/>
</dbReference>
<reference evidence="2" key="1">
    <citation type="journal article" date="2015" name="PeerJ">
        <title>First genomic representation of candidate bacterial phylum KSB3 points to enhanced environmental sensing as a trigger of wastewater bulking.</title>
        <authorList>
            <person name="Sekiguchi Y."/>
            <person name="Ohashi A."/>
            <person name="Parks D.H."/>
            <person name="Yamauchi T."/>
            <person name="Tyson G.W."/>
            <person name="Hugenholtz P."/>
        </authorList>
    </citation>
    <scope>NUCLEOTIDE SEQUENCE [LARGE SCALE GENOMIC DNA]</scope>
</reference>
<accession>A0A081BSW7</accession>
<organism evidence="2">
    <name type="scientific">Candidatus Moduliflexus flocculans</name>
    <dbReference type="NCBI Taxonomy" id="1499966"/>
    <lineage>
        <taxon>Bacteria</taxon>
        <taxon>Candidatus Moduliflexota</taxon>
        <taxon>Candidatus Moduliflexia</taxon>
        <taxon>Candidatus Moduliflexales</taxon>
        <taxon>Candidatus Moduliflexaceae</taxon>
    </lineage>
</organism>
<proteinExistence type="predicted"/>
<dbReference type="InterPro" id="IPR042215">
    <property type="entry name" value="CarD-like_C"/>
</dbReference>
<dbReference type="PANTHER" id="PTHR38447:SF1">
    <property type="entry name" value="RNA POLYMERASE-BINDING TRANSCRIPTION FACTOR CARD"/>
    <property type="match status" value="1"/>
</dbReference>
<dbReference type="Pfam" id="PF02559">
    <property type="entry name" value="CarD_TRCF_RID"/>
    <property type="match status" value="1"/>
</dbReference>
<evidence type="ECO:0000313" key="2">
    <source>
        <dbReference type="EMBL" id="GAK54498.1"/>
    </source>
</evidence>
<dbReference type="STRING" id="1499966.U14_05784"/>